<comment type="caution">
    <text evidence="2">The sequence shown here is derived from an EMBL/GenBank/DDBJ whole genome shotgun (WGS) entry which is preliminary data.</text>
</comment>
<feature type="non-terminal residue" evidence="2">
    <location>
        <position position="1"/>
    </location>
</feature>
<dbReference type="GO" id="GO:0005506">
    <property type="term" value="F:iron ion binding"/>
    <property type="evidence" value="ECO:0007669"/>
    <property type="project" value="InterPro"/>
</dbReference>
<keyword evidence="1" id="KW-1133">Transmembrane helix</keyword>
<dbReference type="GO" id="GO:0016705">
    <property type="term" value="F:oxidoreductase activity, acting on paired donors, with incorporation or reduction of molecular oxygen"/>
    <property type="evidence" value="ECO:0007669"/>
    <property type="project" value="InterPro"/>
</dbReference>
<dbReference type="Pfam" id="PF00067">
    <property type="entry name" value="p450"/>
    <property type="match status" value="1"/>
</dbReference>
<feature type="transmembrane region" description="Helical" evidence="1">
    <location>
        <begin position="32"/>
        <end position="51"/>
    </location>
</feature>
<dbReference type="InterPro" id="IPR002401">
    <property type="entry name" value="Cyt_P450_E_grp-I"/>
</dbReference>
<dbReference type="Gene3D" id="1.10.630.10">
    <property type="entry name" value="Cytochrome P450"/>
    <property type="match status" value="1"/>
</dbReference>
<proteinExistence type="predicted"/>
<dbReference type="GO" id="GO:0020037">
    <property type="term" value="F:heme binding"/>
    <property type="evidence" value="ECO:0007669"/>
    <property type="project" value="InterPro"/>
</dbReference>
<dbReference type="GO" id="GO:0004497">
    <property type="term" value="F:monooxygenase activity"/>
    <property type="evidence" value="ECO:0007669"/>
    <property type="project" value="InterPro"/>
</dbReference>
<evidence type="ECO:0000313" key="3">
    <source>
        <dbReference type="Proteomes" id="UP001202328"/>
    </source>
</evidence>
<sequence>MIKTRASSFLQTITTYTSSLIHHDNPNIRSTFYLSIPILVFSILLSIRWILTKKKPNQKLPPGPRGVPLLGSLPFLDPKLHTYFADLAQKFGPIYKLQLGNKLGIVISSPSLAKEVLKDHDTIFANRDVPVAGRAVTYGGQDIVWTPYGPEWRMLRKVCVREMLSNHSMDAVHSLRHKEVRRLVQHVHSKIGSPVDVGEQMFLTALNVVTSMMWGGTLKGDGRAKIGAEFRQVVSEMTALLGAPNVSDFFTSLTRFDLQGIEKKIHVQFLRFDKVFDSIIEQRLKREEGGEESGSSKDFLQLLLKLKDDEDSKVPFTMNHLKSLLL</sequence>
<dbReference type="InterPro" id="IPR036396">
    <property type="entry name" value="Cyt_P450_sf"/>
</dbReference>
<accession>A0AAD4TIM0</accession>
<name>A0AAD4TIM0_9MAGN</name>
<protein>
    <recommendedName>
        <fullName evidence="4">Cytochrome P450</fullName>
    </recommendedName>
</protein>
<dbReference type="Proteomes" id="UP001202328">
    <property type="component" value="Unassembled WGS sequence"/>
</dbReference>
<keyword evidence="3" id="KW-1185">Reference proteome</keyword>
<dbReference type="SUPFAM" id="SSF48264">
    <property type="entry name" value="Cytochrome P450"/>
    <property type="match status" value="1"/>
</dbReference>
<keyword evidence="1" id="KW-0472">Membrane</keyword>
<dbReference type="PRINTS" id="PR00463">
    <property type="entry name" value="EP450I"/>
</dbReference>
<reference evidence="2" key="1">
    <citation type="submission" date="2022-04" db="EMBL/GenBank/DDBJ databases">
        <title>A functionally conserved STORR gene fusion in Papaver species that diverged 16.8 million years ago.</title>
        <authorList>
            <person name="Catania T."/>
        </authorList>
    </citation>
    <scope>NUCLEOTIDE SEQUENCE</scope>
    <source>
        <strain evidence="2">S-188037</strain>
    </source>
</reference>
<dbReference type="AlphaFoldDB" id="A0AAD4TIM0"/>
<dbReference type="GO" id="GO:0033075">
    <property type="term" value="P:isoquinoline alkaloid biosynthetic process"/>
    <property type="evidence" value="ECO:0007669"/>
    <property type="project" value="UniProtKB-ARBA"/>
</dbReference>
<evidence type="ECO:0000256" key="1">
    <source>
        <dbReference type="SAM" id="Phobius"/>
    </source>
</evidence>
<keyword evidence="1" id="KW-0812">Transmembrane</keyword>
<gene>
    <name evidence="2" type="ORF">MKW98_010959</name>
</gene>
<evidence type="ECO:0008006" key="4">
    <source>
        <dbReference type="Google" id="ProtNLM"/>
    </source>
</evidence>
<evidence type="ECO:0000313" key="2">
    <source>
        <dbReference type="EMBL" id="KAI3962408.1"/>
    </source>
</evidence>
<dbReference type="InterPro" id="IPR001128">
    <property type="entry name" value="Cyt_P450"/>
</dbReference>
<dbReference type="PANTHER" id="PTHR47951:SF3">
    <property type="entry name" value="CYTOCHROME P450, FAMILY 706, SUBFAMILY A, POLYPEPTIDE 4"/>
    <property type="match status" value="1"/>
</dbReference>
<organism evidence="2 3">
    <name type="scientific">Papaver atlanticum</name>
    <dbReference type="NCBI Taxonomy" id="357466"/>
    <lineage>
        <taxon>Eukaryota</taxon>
        <taxon>Viridiplantae</taxon>
        <taxon>Streptophyta</taxon>
        <taxon>Embryophyta</taxon>
        <taxon>Tracheophyta</taxon>
        <taxon>Spermatophyta</taxon>
        <taxon>Magnoliopsida</taxon>
        <taxon>Ranunculales</taxon>
        <taxon>Papaveraceae</taxon>
        <taxon>Papaveroideae</taxon>
        <taxon>Papaver</taxon>
    </lineage>
</organism>
<dbReference type="EMBL" id="JAJJMB010000395">
    <property type="protein sequence ID" value="KAI3962408.1"/>
    <property type="molecule type" value="Genomic_DNA"/>
</dbReference>
<dbReference type="PANTHER" id="PTHR47951">
    <property type="entry name" value="OS08G0547900 PROTEIN"/>
    <property type="match status" value="1"/>
</dbReference>